<comment type="caution">
    <text evidence="5">The sequence shown here is derived from an EMBL/GenBank/DDBJ whole genome shotgun (WGS) entry which is preliminary data.</text>
</comment>
<comment type="catalytic activity">
    <reaction evidence="3">
        <text>[protein]-peptidylproline (omega=180) = [protein]-peptidylproline (omega=0)</text>
        <dbReference type="Rhea" id="RHEA:16237"/>
        <dbReference type="Rhea" id="RHEA-COMP:10747"/>
        <dbReference type="Rhea" id="RHEA-COMP:10748"/>
        <dbReference type="ChEBI" id="CHEBI:83833"/>
        <dbReference type="ChEBI" id="CHEBI:83834"/>
        <dbReference type="EC" id="5.2.1.8"/>
    </reaction>
</comment>
<dbReference type="PANTHER" id="PTHR45625">
    <property type="entry name" value="PEPTIDYL-PROLYL CIS-TRANS ISOMERASE-RELATED"/>
    <property type="match status" value="1"/>
</dbReference>
<keyword evidence="2 3" id="KW-0413">Isomerase</keyword>
<evidence type="ECO:0000256" key="1">
    <source>
        <dbReference type="ARBA" id="ARBA00023110"/>
    </source>
</evidence>
<dbReference type="InterPro" id="IPR002130">
    <property type="entry name" value="Cyclophilin-type_PPIase_dom"/>
</dbReference>
<reference evidence="5" key="2">
    <citation type="submission" date="2020-09" db="EMBL/GenBank/DDBJ databases">
        <authorList>
            <person name="Sun Q."/>
            <person name="Zhou Y."/>
        </authorList>
    </citation>
    <scope>NUCLEOTIDE SEQUENCE</scope>
    <source>
        <strain evidence="5">CGMCC 1.12924</strain>
    </source>
</reference>
<dbReference type="AlphaFoldDB" id="A0A8J2YBE8"/>
<comment type="similarity">
    <text evidence="3">Belongs to the cyclophilin-type PPIase family.</text>
</comment>
<dbReference type="EMBL" id="BMGK01000009">
    <property type="protein sequence ID" value="GGD98535.1"/>
    <property type="molecule type" value="Genomic_DNA"/>
</dbReference>
<dbReference type="InterPro" id="IPR029000">
    <property type="entry name" value="Cyclophilin-like_dom_sf"/>
</dbReference>
<dbReference type="GO" id="GO:0003755">
    <property type="term" value="F:peptidyl-prolyl cis-trans isomerase activity"/>
    <property type="evidence" value="ECO:0007669"/>
    <property type="project" value="UniProtKB-UniRule"/>
</dbReference>
<dbReference type="PROSITE" id="PS50072">
    <property type="entry name" value="CSA_PPIASE_2"/>
    <property type="match status" value="1"/>
</dbReference>
<evidence type="ECO:0000256" key="2">
    <source>
        <dbReference type="ARBA" id="ARBA00023235"/>
    </source>
</evidence>
<dbReference type="CDD" id="cd00317">
    <property type="entry name" value="cyclophilin"/>
    <property type="match status" value="1"/>
</dbReference>
<dbReference type="PRINTS" id="PR00153">
    <property type="entry name" value="CSAPPISMRASE"/>
</dbReference>
<evidence type="ECO:0000313" key="6">
    <source>
        <dbReference type="Proteomes" id="UP000652231"/>
    </source>
</evidence>
<organism evidence="5 6">
    <name type="scientific">Planktosalinus lacus</name>
    <dbReference type="NCBI Taxonomy" id="1526573"/>
    <lineage>
        <taxon>Bacteria</taxon>
        <taxon>Pseudomonadati</taxon>
        <taxon>Bacteroidota</taxon>
        <taxon>Flavobacteriia</taxon>
        <taxon>Flavobacteriales</taxon>
        <taxon>Flavobacteriaceae</taxon>
        <taxon>Planktosalinus</taxon>
    </lineage>
</organism>
<dbReference type="Pfam" id="PF00160">
    <property type="entry name" value="Pro_isomerase"/>
    <property type="match status" value="1"/>
</dbReference>
<protein>
    <recommendedName>
        <fullName evidence="3">Peptidyl-prolyl cis-trans isomerase</fullName>
        <shortName evidence="3">PPIase</shortName>
        <ecNumber evidence="3">5.2.1.8</ecNumber>
    </recommendedName>
</protein>
<keyword evidence="1 3" id="KW-0697">Rotamase</keyword>
<dbReference type="Gene3D" id="2.40.100.10">
    <property type="entry name" value="Cyclophilin-like"/>
    <property type="match status" value="1"/>
</dbReference>
<dbReference type="InterPro" id="IPR044666">
    <property type="entry name" value="Cyclophilin_A-like"/>
</dbReference>
<sequence>MKKFVLLIFIILSILSCEDKKKVNETVNTENKDTIAVPIPESIKKKLNKDNAKDTLDQLVNLTNETLEEFLLEYGKNNPERFVTIETPHGDIKLELYNTTPIHRAHFIYLIKNGYLNTTVFHRVVKDFIIQGGNSDVIETSRMRRKMGEYTLPPEIQYKHNRGALASAKEYRDNPDDRSAPYEFYIVQSHKGAHHLNPNYTVFGKVISGMNVVDKIADLETDQGDWPLYNVFINAIITD</sequence>
<evidence type="ECO:0000259" key="4">
    <source>
        <dbReference type="PROSITE" id="PS50072"/>
    </source>
</evidence>
<dbReference type="PROSITE" id="PS51257">
    <property type="entry name" value="PROKAR_LIPOPROTEIN"/>
    <property type="match status" value="1"/>
</dbReference>
<dbReference type="PANTHER" id="PTHR45625:SF4">
    <property type="entry name" value="PEPTIDYLPROLYL ISOMERASE DOMAIN AND WD REPEAT-CONTAINING PROTEIN 1"/>
    <property type="match status" value="1"/>
</dbReference>
<dbReference type="Proteomes" id="UP000652231">
    <property type="component" value="Unassembled WGS sequence"/>
</dbReference>
<comment type="function">
    <text evidence="3">PPIases accelerate the folding of proteins. It catalyzes the cis-trans isomerization of proline imidic peptide bonds in oligopeptides.</text>
</comment>
<proteinExistence type="inferred from homology"/>
<dbReference type="EC" id="5.2.1.8" evidence="3"/>
<feature type="domain" description="PPIase cyclophilin-type" evidence="4">
    <location>
        <begin position="86"/>
        <end position="233"/>
    </location>
</feature>
<evidence type="ECO:0000256" key="3">
    <source>
        <dbReference type="RuleBase" id="RU363019"/>
    </source>
</evidence>
<keyword evidence="6" id="KW-1185">Reference proteome</keyword>
<accession>A0A8J2YBE8</accession>
<dbReference type="SUPFAM" id="SSF50891">
    <property type="entry name" value="Cyclophilin-like"/>
    <property type="match status" value="1"/>
</dbReference>
<name>A0A8J2YBE8_9FLAO</name>
<reference evidence="5" key="1">
    <citation type="journal article" date="2014" name="Int. J. Syst. Evol. Microbiol.">
        <title>Complete genome sequence of Corynebacterium casei LMG S-19264T (=DSM 44701T), isolated from a smear-ripened cheese.</title>
        <authorList>
            <consortium name="US DOE Joint Genome Institute (JGI-PGF)"/>
            <person name="Walter F."/>
            <person name="Albersmeier A."/>
            <person name="Kalinowski J."/>
            <person name="Ruckert C."/>
        </authorList>
    </citation>
    <scope>NUCLEOTIDE SEQUENCE</scope>
    <source>
        <strain evidence="5">CGMCC 1.12924</strain>
    </source>
</reference>
<dbReference type="RefSeq" id="WP_188442588.1">
    <property type="nucleotide sequence ID" value="NZ_BMGK01000009.1"/>
</dbReference>
<gene>
    <name evidence="5" type="ORF">GCM10011312_22540</name>
</gene>
<evidence type="ECO:0000313" key="5">
    <source>
        <dbReference type="EMBL" id="GGD98535.1"/>
    </source>
</evidence>